<evidence type="ECO:0000313" key="4">
    <source>
        <dbReference type="EMBL" id="PSB21239.1"/>
    </source>
</evidence>
<gene>
    <name evidence="4" type="ORF">C7B65_04735</name>
</gene>
<name>A0A2T1DL72_9CYAN</name>
<keyword evidence="1 4" id="KW-0489">Methyltransferase</keyword>
<keyword evidence="5" id="KW-1185">Reference proteome</keyword>
<comment type="caution">
    <text evidence="4">The sequence shown here is derived from an EMBL/GenBank/DDBJ whole genome shotgun (WGS) entry which is preliminary data.</text>
</comment>
<evidence type="ECO:0000256" key="3">
    <source>
        <dbReference type="ARBA" id="ARBA00022691"/>
    </source>
</evidence>
<dbReference type="AlphaFoldDB" id="A0A2T1DL72"/>
<organism evidence="4 5">
    <name type="scientific">Phormidesmis priestleyi ULC007</name>
    <dbReference type="NCBI Taxonomy" id="1920490"/>
    <lineage>
        <taxon>Bacteria</taxon>
        <taxon>Bacillati</taxon>
        <taxon>Cyanobacteriota</taxon>
        <taxon>Cyanophyceae</taxon>
        <taxon>Leptolyngbyales</taxon>
        <taxon>Leptolyngbyaceae</taxon>
        <taxon>Phormidesmis</taxon>
    </lineage>
</organism>
<dbReference type="GO" id="GO:0032259">
    <property type="term" value="P:methylation"/>
    <property type="evidence" value="ECO:0007669"/>
    <property type="project" value="UniProtKB-KW"/>
</dbReference>
<dbReference type="RefSeq" id="WP_073069891.1">
    <property type="nucleotide sequence ID" value="NZ_MPPI01000004.1"/>
</dbReference>
<dbReference type="InterPro" id="IPR008854">
    <property type="entry name" value="TPMT"/>
</dbReference>
<dbReference type="PANTHER" id="PTHR43464:SF19">
    <property type="entry name" value="UBIQUINONE BIOSYNTHESIS O-METHYLTRANSFERASE, MITOCHONDRIAL"/>
    <property type="match status" value="1"/>
</dbReference>
<protein>
    <submittedName>
        <fullName evidence="4">Class I SAM-dependent methyltransferase</fullName>
    </submittedName>
</protein>
<evidence type="ECO:0000256" key="2">
    <source>
        <dbReference type="ARBA" id="ARBA00022679"/>
    </source>
</evidence>
<dbReference type="SUPFAM" id="SSF53335">
    <property type="entry name" value="S-adenosyl-L-methionine-dependent methyltransferases"/>
    <property type="match status" value="1"/>
</dbReference>
<dbReference type="InterPro" id="IPR029063">
    <property type="entry name" value="SAM-dependent_MTases_sf"/>
</dbReference>
<evidence type="ECO:0000256" key="1">
    <source>
        <dbReference type="ARBA" id="ARBA00022603"/>
    </source>
</evidence>
<dbReference type="OrthoDB" id="9804312at2"/>
<accession>A0A2T1DL72</accession>
<dbReference type="GO" id="GO:0008757">
    <property type="term" value="F:S-adenosylmethionine-dependent methyltransferase activity"/>
    <property type="evidence" value="ECO:0007669"/>
    <property type="project" value="InterPro"/>
</dbReference>
<dbReference type="EMBL" id="PVWG01000003">
    <property type="protein sequence ID" value="PSB21239.1"/>
    <property type="molecule type" value="Genomic_DNA"/>
</dbReference>
<reference evidence="4 5" key="2">
    <citation type="submission" date="2018-03" db="EMBL/GenBank/DDBJ databases">
        <title>The ancient ancestry and fast evolution of plastids.</title>
        <authorList>
            <person name="Moore K.R."/>
            <person name="Magnabosco C."/>
            <person name="Momper L."/>
            <person name="Gold D.A."/>
            <person name="Bosak T."/>
            <person name="Fournier G.P."/>
        </authorList>
    </citation>
    <scope>NUCLEOTIDE SEQUENCE [LARGE SCALE GENOMIC DNA]</scope>
    <source>
        <strain evidence="4 5">ULC007</strain>
    </source>
</reference>
<dbReference type="Proteomes" id="UP000238634">
    <property type="component" value="Unassembled WGS sequence"/>
</dbReference>
<reference evidence="4 5" key="1">
    <citation type="submission" date="2018-02" db="EMBL/GenBank/DDBJ databases">
        <authorList>
            <person name="Cohen D.B."/>
            <person name="Kent A.D."/>
        </authorList>
    </citation>
    <scope>NUCLEOTIDE SEQUENCE [LARGE SCALE GENOMIC DNA]</scope>
    <source>
        <strain evidence="4 5">ULC007</strain>
    </source>
</reference>
<dbReference type="Pfam" id="PF05724">
    <property type="entry name" value="TPMT"/>
    <property type="match status" value="1"/>
</dbReference>
<dbReference type="CDD" id="cd02440">
    <property type="entry name" value="AdoMet_MTases"/>
    <property type="match status" value="1"/>
</dbReference>
<dbReference type="PANTHER" id="PTHR43464">
    <property type="entry name" value="METHYLTRANSFERASE"/>
    <property type="match status" value="1"/>
</dbReference>
<evidence type="ECO:0000313" key="5">
    <source>
        <dbReference type="Proteomes" id="UP000238634"/>
    </source>
</evidence>
<dbReference type="Gene3D" id="3.40.50.150">
    <property type="entry name" value="Vaccinia Virus protein VP39"/>
    <property type="match status" value="1"/>
</dbReference>
<keyword evidence="3" id="KW-0949">S-adenosyl-L-methionine</keyword>
<dbReference type="STRING" id="1920490.GCA_001895925_02252"/>
<keyword evidence="2 4" id="KW-0808">Transferase</keyword>
<sequence length="221" mass="24962">MEPIRNRTKQLAKEFIEKGDPLGWFERLYETAAGDEKAVPWADMTVNPNLAEWLEREQITGTGKRAIVIGCGLGDDAEALSQLGFEVTAFDISPTAIAWCQKRFPDSAVTYQVADLFNVPATWQGGFDFVLESYTLQAMPKEVRDRAIPHVAALVKRAGSLLIICRGRNADQPAETVPFPLTREELGAFQNQGLHEVTFEDYYEKDTSARRFRVHHRRAEF</sequence>
<proteinExistence type="predicted"/>